<dbReference type="Gene3D" id="3.40.190.10">
    <property type="entry name" value="Periplasmic binding protein-like II"/>
    <property type="match status" value="2"/>
</dbReference>
<feature type="chain" id="PRO_5038860741" evidence="3">
    <location>
        <begin position="29"/>
        <end position="428"/>
    </location>
</feature>
<feature type="signal peptide" evidence="3">
    <location>
        <begin position="1"/>
        <end position="28"/>
    </location>
</feature>
<keyword evidence="5" id="KW-1185">Reference proteome</keyword>
<protein>
    <submittedName>
        <fullName evidence="4">Putative spermidine/putrescine transport system substrate-binding protein</fullName>
    </submittedName>
</protein>
<dbReference type="STRING" id="1090615.SAMN04515671_0947"/>
<dbReference type="GO" id="GO:0030976">
    <property type="term" value="F:thiamine pyrophosphate binding"/>
    <property type="evidence" value="ECO:0007669"/>
    <property type="project" value="TreeGrafter"/>
</dbReference>
<evidence type="ECO:0000313" key="5">
    <source>
        <dbReference type="Proteomes" id="UP000198741"/>
    </source>
</evidence>
<dbReference type="RefSeq" id="WP_197676407.1">
    <property type="nucleotide sequence ID" value="NZ_LT629710.1"/>
</dbReference>
<dbReference type="SUPFAM" id="SSF53850">
    <property type="entry name" value="Periplasmic binding protein-like II"/>
    <property type="match status" value="1"/>
</dbReference>
<evidence type="ECO:0000256" key="3">
    <source>
        <dbReference type="SAM" id="SignalP"/>
    </source>
</evidence>
<dbReference type="GO" id="GO:0030975">
    <property type="term" value="F:thiamine binding"/>
    <property type="evidence" value="ECO:0007669"/>
    <property type="project" value="TreeGrafter"/>
</dbReference>
<dbReference type="GO" id="GO:0030288">
    <property type="term" value="C:outer membrane-bounded periplasmic space"/>
    <property type="evidence" value="ECO:0007669"/>
    <property type="project" value="TreeGrafter"/>
</dbReference>
<dbReference type="PANTHER" id="PTHR30006">
    <property type="entry name" value="THIAMINE-BINDING PERIPLASMIC PROTEIN-RELATED"/>
    <property type="match status" value="1"/>
</dbReference>
<accession>A0A1H0JK30</accession>
<gene>
    <name evidence="4" type="ORF">SAMN04515671_0947</name>
</gene>
<name>A0A1H0JK30_9ACTN</name>
<dbReference type="GO" id="GO:0015888">
    <property type="term" value="P:thiamine transport"/>
    <property type="evidence" value="ECO:0007669"/>
    <property type="project" value="TreeGrafter"/>
</dbReference>
<reference evidence="4 5" key="1">
    <citation type="submission" date="2016-10" db="EMBL/GenBank/DDBJ databases">
        <authorList>
            <person name="de Groot N.N."/>
        </authorList>
    </citation>
    <scope>NUCLEOTIDE SEQUENCE [LARGE SCALE GENOMIC DNA]</scope>
    <source>
        <strain evidence="5">P4-7,KCTC 19426,CECT 7604</strain>
    </source>
</reference>
<feature type="region of interest" description="Disordered" evidence="2">
    <location>
        <begin position="31"/>
        <end position="88"/>
    </location>
</feature>
<evidence type="ECO:0000256" key="1">
    <source>
        <dbReference type="ARBA" id="ARBA00022729"/>
    </source>
</evidence>
<dbReference type="EMBL" id="LT629710">
    <property type="protein sequence ID" value="SDO44138.1"/>
    <property type="molecule type" value="Genomic_DNA"/>
</dbReference>
<evidence type="ECO:0000256" key="2">
    <source>
        <dbReference type="SAM" id="MobiDB-lite"/>
    </source>
</evidence>
<proteinExistence type="predicted"/>
<dbReference type="PANTHER" id="PTHR30006:SF2">
    <property type="entry name" value="ABC TRANSPORTER SUBSTRATE-BINDING PROTEIN"/>
    <property type="match status" value="1"/>
</dbReference>
<dbReference type="AlphaFoldDB" id="A0A1H0JK30"/>
<dbReference type="Pfam" id="PF13343">
    <property type="entry name" value="SBP_bac_6"/>
    <property type="match status" value="1"/>
</dbReference>
<evidence type="ECO:0000313" key="4">
    <source>
        <dbReference type="EMBL" id="SDO44138.1"/>
    </source>
</evidence>
<dbReference type="Proteomes" id="UP000198741">
    <property type="component" value="Chromosome I"/>
</dbReference>
<keyword evidence="1 3" id="KW-0732">Signal</keyword>
<organism evidence="4 5">
    <name type="scientific">Nakamurella panacisegetis</name>
    <dbReference type="NCBI Taxonomy" id="1090615"/>
    <lineage>
        <taxon>Bacteria</taxon>
        <taxon>Bacillati</taxon>
        <taxon>Actinomycetota</taxon>
        <taxon>Actinomycetes</taxon>
        <taxon>Nakamurellales</taxon>
        <taxon>Nakamurellaceae</taxon>
        <taxon>Nakamurella</taxon>
    </lineage>
</organism>
<sequence>MRVVTSRSALSKSGAIAGLAVLALVVSACGSKSSSSPATSASPAASSASAPAASGSSAAASSAPAGSSSAPAASGSSSAPAGGSTSDASKATSAAALGGMDALVAAANKEGALNVIALPPDWADYADIIAGFQKKYPGIKLTSLLPDASSAQEISAAQTAKGTDQAPDVFDVGSAVALASTQYFAPYQVAAWKDIPAANKESTGLWVNDYTGVMSVGYNADLTGELTSLADLTNPKLKGLVALNGDPTQANSPLQAVMMASLANGGSLSDISKGVDYFKSLKAAGTLSSTKSSSQAVAAGSIGVVFDWSYNQLAITQAGAKAGLTWKTFTPKGVTLTSYYNQAINKDAPHPAAARLWEEYLYSAEAQNFWMKGGALPILYNAMKTAGTLDAAAAKNLPAITGDIQSMTPEQNTAANKYLAANWAKAVG</sequence>
<dbReference type="PROSITE" id="PS51257">
    <property type="entry name" value="PROKAR_LIPOPROTEIN"/>
    <property type="match status" value="1"/>
</dbReference>